<dbReference type="GO" id="GO:0003677">
    <property type="term" value="F:DNA binding"/>
    <property type="evidence" value="ECO:0007669"/>
    <property type="project" value="InterPro"/>
</dbReference>
<accession>A0A075HYX7</accession>
<dbReference type="PROSITE" id="PS50943">
    <property type="entry name" value="HTH_CROC1"/>
    <property type="match status" value="1"/>
</dbReference>
<dbReference type="InterPro" id="IPR046342">
    <property type="entry name" value="CBS_dom_sf"/>
</dbReference>
<dbReference type="CDD" id="cd00093">
    <property type="entry name" value="HTH_XRE"/>
    <property type="match status" value="1"/>
</dbReference>
<dbReference type="Pfam" id="PF00571">
    <property type="entry name" value="CBS"/>
    <property type="match status" value="1"/>
</dbReference>
<evidence type="ECO:0000313" key="2">
    <source>
        <dbReference type="EMBL" id="AIF20854.1"/>
    </source>
</evidence>
<evidence type="ECO:0000259" key="1">
    <source>
        <dbReference type="PROSITE" id="PS50943"/>
    </source>
</evidence>
<sequence>MPLPKLEDIRDRRNILKITQDELAGKADVTRAMISKIENGHHSISYRKAAKIFDYLETRELYDMKKQKTAGEICVTDLVKVALYDTIAEVKKKMKPKGLSQLLVYSHGKYVGLITVKIMANNKNLKKSR</sequence>
<dbReference type="SMART" id="SM00530">
    <property type="entry name" value="HTH_XRE"/>
    <property type="match status" value="1"/>
</dbReference>
<proteinExistence type="predicted"/>
<dbReference type="InterPro" id="IPR001387">
    <property type="entry name" value="Cro/C1-type_HTH"/>
</dbReference>
<feature type="domain" description="HTH cro/C1-type" evidence="1">
    <location>
        <begin position="9"/>
        <end position="64"/>
    </location>
</feature>
<reference evidence="2" key="1">
    <citation type="journal article" date="2014" name="Genome Biol. Evol.">
        <title>Pangenome evidence for extensive interdomain horizontal transfer affecting lineage core and shell genes in uncultured planktonic thaumarchaeota and euryarchaeota.</title>
        <authorList>
            <person name="Deschamps P."/>
            <person name="Zivanovic Y."/>
            <person name="Moreira D."/>
            <person name="Rodriguez-Valera F."/>
            <person name="Lopez-Garcia P."/>
        </authorList>
    </citation>
    <scope>NUCLEOTIDE SEQUENCE</scope>
</reference>
<dbReference type="EMBL" id="KF901177">
    <property type="protein sequence ID" value="AIF20854.1"/>
    <property type="molecule type" value="Genomic_DNA"/>
</dbReference>
<protein>
    <submittedName>
        <fullName evidence="2">Transcriptional regulator</fullName>
    </submittedName>
</protein>
<organism evidence="2">
    <name type="scientific">uncultured marine thaumarchaeote KM3_95_D02</name>
    <dbReference type="NCBI Taxonomy" id="1456347"/>
    <lineage>
        <taxon>Archaea</taxon>
        <taxon>Nitrososphaerota</taxon>
        <taxon>environmental samples</taxon>
    </lineage>
</organism>
<dbReference type="InterPro" id="IPR010982">
    <property type="entry name" value="Lambda_DNA-bd_dom_sf"/>
</dbReference>
<dbReference type="InterPro" id="IPR000644">
    <property type="entry name" value="CBS_dom"/>
</dbReference>
<dbReference type="AlphaFoldDB" id="A0A075HYX7"/>
<name>A0A075HYX7_9ARCH</name>
<dbReference type="Pfam" id="PF01381">
    <property type="entry name" value="HTH_3"/>
    <property type="match status" value="1"/>
</dbReference>
<dbReference type="SUPFAM" id="SSF54631">
    <property type="entry name" value="CBS-domain pair"/>
    <property type="match status" value="1"/>
</dbReference>
<dbReference type="SUPFAM" id="SSF47413">
    <property type="entry name" value="lambda repressor-like DNA-binding domains"/>
    <property type="match status" value="1"/>
</dbReference>
<dbReference type="Gene3D" id="1.10.260.40">
    <property type="entry name" value="lambda repressor-like DNA-binding domains"/>
    <property type="match status" value="1"/>
</dbReference>